<evidence type="ECO:0000256" key="7">
    <source>
        <dbReference type="ARBA" id="ARBA00023295"/>
    </source>
</evidence>
<dbReference type="Gene3D" id="1.50.10.10">
    <property type="match status" value="1"/>
</dbReference>
<evidence type="ECO:0000256" key="2">
    <source>
        <dbReference type="ARBA" id="ARBA00006188"/>
    </source>
</evidence>
<evidence type="ECO:0000256" key="11">
    <source>
        <dbReference type="ARBA" id="ARBA00060615"/>
    </source>
</evidence>
<comment type="pathway">
    <text evidence="11">Glycan degradation; trehalose degradation; D-glucose from alpha,alpha-trehalose: step 1/1.</text>
</comment>
<dbReference type="GO" id="GO:0005993">
    <property type="term" value="P:trehalose catabolic process"/>
    <property type="evidence" value="ECO:0007669"/>
    <property type="project" value="UniProtKB-ARBA"/>
</dbReference>
<dbReference type="GO" id="GO:0004555">
    <property type="term" value="F:alpha,alpha-trehalase activity"/>
    <property type="evidence" value="ECO:0007669"/>
    <property type="project" value="UniProtKB-EC"/>
</dbReference>
<keyword evidence="5 14" id="KW-0378">Hydrolase</keyword>
<comment type="caution">
    <text evidence="14">The sequence shown here is derived from an EMBL/GenBank/DDBJ whole genome shotgun (WGS) entry which is preliminary data.</text>
</comment>
<organism evidence="14 15">
    <name type="scientific">Methylobacterium soli</name>
    <dbReference type="NCBI Taxonomy" id="553447"/>
    <lineage>
        <taxon>Bacteria</taxon>
        <taxon>Pseudomonadati</taxon>
        <taxon>Pseudomonadota</taxon>
        <taxon>Alphaproteobacteria</taxon>
        <taxon>Hyphomicrobiales</taxon>
        <taxon>Methylobacteriaceae</taxon>
        <taxon>Methylobacterium</taxon>
    </lineage>
</organism>
<evidence type="ECO:0000259" key="12">
    <source>
        <dbReference type="Pfam" id="PF00723"/>
    </source>
</evidence>
<feature type="domain" description="GH15-like" evidence="12">
    <location>
        <begin position="218"/>
        <end position="583"/>
    </location>
</feature>
<evidence type="ECO:0000256" key="5">
    <source>
        <dbReference type="ARBA" id="ARBA00022801"/>
    </source>
</evidence>
<dbReference type="InterPro" id="IPR008928">
    <property type="entry name" value="6-hairpin_glycosidase_sf"/>
</dbReference>
<dbReference type="InterPro" id="IPR011613">
    <property type="entry name" value="GH15-like"/>
</dbReference>
<comment type="similarity">
    <text evidence="2">Belongs to the glycosyl hydrolase 15 family.</text>
</comment>
<evidence type="ECO:0000256" key="8">
    <source>
        <dbReference type="ARBA" id="ARBA00030473"/>
    </source>
</evidence>
<proteinExistence type="inferred from homology"/>
<dbReference type="EC" id="3.2.1.28" evidence="3"/>
<dbReference type="Proteomes" id="UP000474159">
    <property type="component" value="Unassembled WGS sequence"/>
</dbReference>
<dbReference type="PANTHER" id="PTHR31616:SF0">
    <property type="entry name" value="GLUCAN 1,4-ALPHA-GLUCOSIDASE"/>
    <property type="match status" value="1"/>
</dbReference>
<dbReference type="SUPFAM" id="SSF48208">
    <property type="entry name" value="Six-hairpin glycosidases"/>
    <property type="match status" value="1"/>
</dbReference>
<name>A0A6L3T3P6_9HYPH</name>
<dbReference type="EMBL" id="VZZK01000003">
    <property type="protein sequence ID" value="KAB1080844.1"/>
    <property type="molecule type" value="Genomic_DNA"/>
</dbReference>
<dbReference type="InterPro" id="IPR012341">
    <property type="entry name" value="6hp_glycosidase-like_sf"/>
</dbReference>
<evidence type="ECO:0000256" key="3">
    <source>
        <dbReference type="ARBA" id="ARBA00012757"/>
    </source>
</evidence>
<comment type="catalytic activity">
    <reaction evidence="1">
        <text>alpha,alpha-trehalose + H2O = alpha-D-glucose + beta-D-glucose</text>
        <dbReference type="Rhea" id="RHEA:32675"/>
        <dbReference type="ChEBI" id="CHEBI:15377"/>
        <dbReference type="ChEBI" id="CHEBI:15903"/>
        <dbReference type="ChEBI" id="CHEBI:16551"/>
        <dbReference type="ChEBI" id="CHEBI:17925"/>
        <dbReference type="EC" id="3.2.1.28"/>
    </reaction>
</comment>
<keyword evidence="7" id="KW-0326">Glycosidase</keyword>
<dbReference type="InterPro" id="IPR045582">
    <property type="entry name" value="Trehalase-like_N"/>
</dbReference>
<accession>A0A6L3T3P6</accession>
<protein>
    <recommendedName>
        <fullName evidence="4">Trehalase</fullName>
        <ecNumber evidence="3">3.2.1.28</ecNumber>
    </recommendedName>
    <alternativeName>
        <fullName evidence="8">Alpha,alpha-trehalase</fullName>
    </alternativeName>
    <alternativeName>
        <fullName evidence="9">Alpha,alpha-trehalose glucohydrolase</fullName>
    </alternativeName>
</protein>
<dbReference type="OrthoDB" id="3902805at2"/>
<evidence type="ECO:0000256" key="10">
    <source>
        <dbReference type="ARBA" id="ARBA00053030"/>
    </source>
</evidence>
<evidence type="ECO:0000256" key="1">
    <source>
        <dbReference type="ARBA" id="ARBA00001576"/>
    </source>
</evidence>
<reference evidence="14 15" key="1">
    <citation type="submission" date="2019-09" db="EMBL/GenBank/DDBJ databases">
        <title>YIM 48816 draft genome.</title>
        <authorList>
            <person name="Jiang L."/>
        </authorList>
    </citation>
    <scope>NUCLEOTIDE SEQUENCE [LARGE SCALE GENOMIC DNA]</scope>
    <source>
        <strain evidence="14 15">YIM 48816</strain>
    </source>
</reference>
<evidence type="ECO:0000256" key="9">
    <source>
        <dbReference type="ARBA" id="ARBA00031637"/>
    </source>
</evidence>
<evidence type="ECO:0000256" key="6">
    <source>
        <dbReference type="ARBA" id="ARBA00023277"/>
    </source>
</evidence>
<sequence length="608" mass="67861">MAARIEDYALVGDGHTAALISREGSVDWLCFPHFDASACFAALLGTPEHGFWRLAPVAQHVETSRRYRDGTLVLETRHATREGKVLVTDYMPICDGAHLIRLVEGVHGRVAMRMDLSLRFDYGSAVPWVSRNEWGDLRAISGPHKVVLRAQAPVWGSDQTTVSEFTVRAGETVAFTLSYGASHEEDPAPVEPRKVLAATDAFWRDWSRHCACGTPWDDILKRSLLTLKALIYMPTGGIVAAPTTSLPEQLGGVRNWDYRFCWLRDSTFTLLALMDAGFVEEARAWRDWLLRAVAGNPEQAHILYGIAGERLLPEIELDWLPGYEGSRPVRVGNAATQQFQLDVYGEVFDALYQARRRGLGSDATAWQVGLVLMDFLAKAWREPDEGIWEVRGGRKHFVHSKVMAWVAFDRAIRGFSEARDAPAAPIERWVQIRDEIHREVCQKGFDPELNSFVQYYGSKRLDASLLLIAHMGFLPQDDLRVVGTVEAIGRHLLRDGFVLRYDTEGQATDGLPGGEGAFLPCSFWYADNLIGLGRCDEARAMIERLIGVCNDLGLVAEEYDQVEKRLVGNFPQAFSHVALVNTILNFAQAQGPAQERSEGGRPHRRSCG</sequence>
<keyword evidence="15" id="KW-1185">Reference proteome</keyword>
<evidence type="ECO:0000256" key="4">
    <source>
        <dbReference type="ARBA" id="ARBA00019905"/>
    </source>
</evidence>
<dbReference type="RefSeq" id="WP_150997428.1">
    <property type="nucleotide sequence ID" value="NZ_VZZK01000003.1"/>
</dbReference>
<dbReference type="Pfam" id="PF19291">
    <property type="entry name" value="TREH_N"/>
    <property type="match status" value="1"/>
</dbReference>
<dbReference type="PANTHER" id="PTHR31616">
    <property type="entry name" value="TREHALASE"/>
    <property type="match status" value="1"/>
</dbReference>
<evidence type="ECO:0000259" key="13">
    <source>
        <dbReference type="Pfam" id="PF19291"/>
    </source>
</evidence>
<feature type="domain" description="Trehalase-like N-terminal" evidence="13">
    <location>
        <begin position="2"/>
        <end position="187"/>
    </location>
</feature>
<dbReference type="FunFam" id="1.50.10.10:FF:000005">
    <property type="entry name" value="Glycosyl hydrolase, glucoamylase"/>
    <property type="match status" value="1"/>
</dbReference>
<dbReference type="AlphaFoldDB" id="A0A6L3T3P6"/>
<evidence type="ECO:0000313" key="15">
    <source>
        <dbReference type="Proteomes" id="UP000474159"/>
    </source>
</evidence>
<gene>
    <name evidence="14" type="ORF">F6X53_03845</name>
</gene>
<dbReference type="Pfam" id="PF00723">
    <property type="entry name" value="Glyco_hydro_15"/>
    <property type="match status" value="1"/>
</dbReference>
<evidence type="ECO:0000313" key="14">
    <source>
        <dbReference type="EMBL" id="KAB1080844.1"/>
    </source>
</evidence>
<comment type="cofactor">
    <cofactor evidence="10">
        <name>phosphate</name>
        <dbReference type="ChEBI" id="CHEBI:43474"/>
    </cofactor>
</comment>
<keyword evidence="6" id="KW-0119">Carbohydrate metabolism</keyword>